<reference evidence="3 4" key="1">
    <citation type="submission" date="2019-04" db="EMBL/GenBank/DDBJ databases">
        <title>Draft genome of the big-headed turtle Platysternon megacephalum.</title>
        <authorList>
            <person name="Gong S."/>
        </authorList>
    </citation>
    <scope>NUCLEOTIDE SEQUENCE [LARGE SCALE GENOMIC DNA]</scope>
    <source>
        <strain evidence="3">DO16091913</strain>
        <tissue evidence="3">Muscle</tissue>
    </source>
</reference>
<evidence type="ECO:0000313" key="3">
    <source>
        <dbReference type="EMBL" id="TFJ98530.1"/>
    </source>
</evidence>
<dbReference type="AlphaFoldDB" id="A0A4D9DMC5"/>
<accession>A0A4D9DMC5</accession>
<evidence type="ECO:0000313" key="4">
    <source>
        <dbReference type="Proteomes" id="UP000297703"/>
    </source>
</evidence>
<evidence type="ECO:0000256" key="2">
    <source>
        <dbReference type="SAM" id="SignalP"/>
    </source>
</evidence>
<feature type="chain" id="PRO_5020030382" evidence="2">
    <location>
        <begin position="22"/>
        <end position="112"/>
    </location>
</feature>
<feature type="region of interest" description="Disordered" evidence="1">
    <location>
        <begin position="32"/>
        <end position="82"/>
    </location>
</feature>
<name>A0A4D9DMC5_9SAUR</name>
<comment type="caution">
    <text evidence="3">The sequence shown here is derived from an EMBL/GenBank/DDBJ whole genome shotgun (WGS) entry which is preliminary data.</text>
</comment>
<dbReference type="Proteomes" id="UP000297703">
    <property type="component" value="Unassembled WGS sequence"/>
</dbReference>
<organism evidence="3 4">
    <name type="scientific">Platysternon megacephalum</name>
    <name type="common">big-headed turtle</name>
    <dbReference type="NCBI Taxonomy" id="55544"/>
    <lineage>
        <taxon>Eukaryota</taxon>
        <taxon>Metazoa</taxon>
        <taxon>Chordata</taxon>
        <taxon>Craniata</taxon>
        <taxon>Vertebrata</taxon>
        <taxon>Euteleostomi</taxon>
        <taxon>Archelosauria</taxon>
        <taxon>Testudinata</taxon>
        <taxon>Testudines</taxon>
        <taxon>Cryptodira</taxon>
        <taxon>Durocryptodira</taxon>
        <taxon>Testudinoidea</taxon>
        <taxon>Platysternidae</taxon>
        <taxon>Platysternon</taxon>
    </lineage>
</organism>
<dbReference type="EMBL" id="QXTE01000391">
    <property type="protein sequence ID" value="TFJ98530.1"/>
    <property type="molecule type" value="Genomic_DNA"/>
</dbReference>
<proteinExistence type="predicted"/>
<evidence type="ECO:0000256" key="1">
    <source>
        <dbReference type="SAM" id="MobiDB-lite"/>
    </source>
</evidence>
<gene>
    <name evidence="3" type="ORF">DR999_PMT19556</name>
</gene>
<protein>
    <submittedName>
        <fullName evidence="3">E3 ubiquitin-protein ligase Itchy-like protein</fullName>
    </submittedName>
</protein>
<sequence>MALTTAAGSQLGLMLWIRVASFCDTSPISLPPLPRRAGTGVGTSLSTAPFPLPGGTGNSPASPAQSCHERLANPPRNFIQSSPEPALGANLWGFVGSNQDSAAGPVLFTPGG</sequence>
<keyword evidence="4" id="KW-1185">Reference proteome</keyword>
<feature type="signal peptide" evidence="2">
    <location>
        <begin position="1"/>
        <end position="21"/>
    </location>
</feature>
<keyword evidence="2" id="KW-0732">Signal</keyword>
<reference evidence="3 4" key="2">
    <citation type="submission" date="2019-04" db="EMBL/GenBank/DDBJ databases">
        <title>The genome sequence of big-headed turtle.</title>
        <authorList>
            <person name="Gong S."/>
        </authorList>
    </citation>
    <scope>NUCLEOTIDE SEQUENCE [LARGE SCALE GENOMIC DNA]</scope>
    <source>
        <strain evidence="3">DO16091913</strain>
        <tissue evidence="3">Muscle</tissue>
    </source>
</reference>